<name>A0A5C5W0E8_9PLAN</name>
<organism evidence="1 2">
    <name type="scientific">Thalassoglobus neptunius</name>
    <dbReference type="NCBI Taxonomy" id="1938619"/>
    <lineage>
        <taxon>Bacteria</taxon>
        <taxon>Pseudomonadati</taxon>
        <taxon>Planctomycetota</taxon>
        <taxon>Planctomycetia</taxon>
        <taxon>Planctomycetales</taxon>
        <taxon>Planctomycetaceae</taxon>
        <taxon>Thalassoglobus</taxon>
    </lineage>
</organism>
<keyword evidence="2" id="KW-1185">Reference proteome</keyword>
<comment type="caution">
    <text evidence="1">The sequence shown here is derived from an EMBL/GenBank/DDBJ whole genome shotgun (WGS) entry which is preliminary data.</text>
</comment>
<dbReference type="InterPro" id="IPR038765">
    <property type="entry name" value="Papain-like_cys_pep_sf"/>
</dbReference>
<dbReference type="RefSeq" id="WP_146511834.1">
    <property type="nucleotide sequence ID" value="NZ_SIHI01000032.1"/>
</dbReference>
<proteinExistence type="predicted"/>
<dbReference type="Gene3D" id="3.90.1720.10">
    <property type="entry name" value="endopeptidase domain like (from Nostoc punctiforme)"/>
    <property type="match status" value="1"/>
</dbReference>
<dbReference type="Proteomes" id="UP000317243">
    <property type="component" value="Unassembled WGS sequence"/>
</dbReference>
<reference evidence="1 2" key="1">
    <citation type="submission" date="2019-02" db="EMBL/GenBank/DDBJ databases">
        <title>Deep-cultivation of Planctomycetes and their phenomic and genomic characterization uncovers novel biology.</title>
        <authorList>
            <person name="Wiegand S."/>
            <person name="Jogler M."/>
            <person name="Boedeker C."/>
            <person name="Pinto D."/>
            <person name="Vollmers J."/>
            <person name="Rivas-Marin E."/>
            <person name="Kohn T."/>
            <person name="Peeters S.H."/>
            <person name="Heuer A."/>
            <person name="Rast P."/>
            <person name="Oberbeckmann S."/>
            <person name="Bunk B."/>
            <person name="Jeske O."/>
            <person name="Meyerdierks A."/>
            <person name="Storesund J.E."/>
            <person name="Kallscheuer N."/>
            <person name="Luecker S."/>
            <person name="Lage O.M."/>
            <person name="Pohl T."/>
            <person name="Merkel B.J."/>
            <person name="Hornburger P."/>
            <person name="Mueller R.-W."/>
            <person name="Bruemmer F."/>
            <person name="Labrenz M."/>
            <person name="Spormann A.M."/>
            <person name="Op Den Camp H."/>
            <person name="Overmann J."/>
            <person name="Amann R."/>
            <person name="Jetten M.S.M."/>
            <person name="Mascher T."/>
            <person name="Medema M.H."/>
            <person name="Devos D.P."/>
            <person name="Kaster A.-K."/>
            <person name="Ovreas L."/>
            <person name="Rohde M."/>
            <person name="Galperin M.Y."/>
            <person name="Jogler C."/>
        </authorList>
    </citation>
    <scope>NUCLEOTIDE SEQUENCE [LARGE SCALE GENOMIC DNA]</scope>
    <source>
        <strain evidence="1 2">KOR42</strain>
    </source>
</reference>
<dbReference type="OrthoDB" id="270106at2"/>
<protein>
    <submittedName>
        <fullName evidence="1">Uncharacterized protein</fullName>
    </submittedName>
</protein>
<dbReference type="SUPFAM" id="SSF54001">
    <property type="entry name" value="Cysteine proteinases"/>
    <property type="match status" value="1"/>
</dbReference>
<evidence type="ECO:0000313" key="1">
    <source>
        <dbReference type="EMBL" id="TWT43539.1"/>
    </source>
</evidence>
<sequence>MDDFDWLPGDIAACYGSDWTSKFITYGTASLFAPQRLRLGPSHVAVMCQHHGTNIWVESTTMCSTPCLIQGRQLSGTQAHRPADRIRNYIEEGGHVDVYRLTAMNRLTPDESRLLSEILVEQFLKKSIEYDLSGALLSGTRFLQLTRIFPETRLNELFCSELVSAVTMRLNRMNHAIPGRYNPGRLLRTLVRLGKYEWHTRFDNESHR</sequence>
<evidence type="ECO:0000313" key="2">
    <source>
        <dbReference type="Proteomes" id="UP000317243"/>
    </source>
</evidence>
<gene>
    <name evidence="1" type="ORF">KOR42_44800</name>
</gene>
<accession>A0A5C5W0E8</accession>
<dbReference type="EMBL" id="SIHI01000032">
    <property type="protein sequence ID" value="TWT43539.1"/>
    <property type="molecule type" value="Genomic_DNA"/>
</dbReference>
<dbReference type="AlphaFoldDB" id="A0A5C5W0E8"/>